<gene>
    <name evidence="4" type="ORF">AX774_g2722</name>
</gene>
<feature type="coiled-coil region" evidence="1">
    <location>
        <begin position="283"/>
        <end position="310"/>
    </location>
</feature>
<feature type="compositionally biased region" description="Low complexity" evidence="2">
    <location>
        <begin position="200"/>
        <end position="211"/>
    </location>
</feature>
<evidence type="ECO:0000313" key="5">
    <source>
        <dbReference type="Proteomes" id="UP000188320"/>
    </source>
</evidence>
<reference evidence="5" key="1">
    <citation type="submission" date="2017-01" db="EMBL/GenBank/DDBJ databases">
        <authorList>
            <person name="Wang Y."/>
            <person name="White M."/>
            <person name="Kvist S."/>
            <person name="Moncalvo J.-M."/>
        </authorList>
    </citation>
    <scope>NUCLEOTIDE SEQUENCE [LARGE SCALE GENOMIC DNA]</scope>
    <source>
        <strain evidence="5">COL-18-3</strain>
    </source>
</reference>
<dbReference type="EMBL" id="LSSK01000316">
    <property type="protein sequence ID" value="OMH83757.1"/>
    <property type="molecule type" value="Genomic_DNA"/>
</dbReference>
<dbReference type="InterPro" id="IPR033194">
    <property type="entry name" value="MFAP1"/>
</dbReference>
<dbReference type="Proteomes" id="UP000188320">
    <property type="component" value="Unassembled WGS sequence"/>
</dbReference>
<sequence length="415" mass="47917">MHRNINANKARSVATSGVQLQRYYPGKAPKNETRYSDTESESGSDSEAVKKVQEIGEIDIKGVEYQHVGIPGDWHQKQSERSQRDEFNSDESKAQEDSQQTSSSEGSEDEADNIRELLRQRALANKRMEASKLERQIRRDELEKNQEQEVETETKDININVASDIDEDNQGSYESDESDGTESSYESEESSTLPMRPVFKSKNSKSSASSAFVDTSIYTAEEKNTIQLVQKKVAMQTITDEIKKELLVPEVDDTGFGGIDDTDYPEEEEAEYELWKQRELDRLIRDKQARMALELEREEVEKRRNMDERTRIKEDLNLVRKQRLEKLEKVKAAPMLGKYYHKGAFYSELLTSSKSIATAQEHAMKNPVDKEEVHAKRKLLEQLSQGRHNQTKWKGLKHEDTSRDSLWVDRKKTRK</sequence>
<dbReference type="PANTHER" id="PTHR15327">
    <property type="entry name" value="MICROFIBRIL-ASSOCIATED PROTEIN"/>
    <property type="match status" value="1"/>
</dbReference>
<proteinExistence type="predicted"/>
<keyword evidence="1" id="KW-0175">Coiled coil</keyword>
<evidence type="ECO:0000313" key="4">
    <source>
        <dbReference type="EMBL" id="OMH83757.1"/>
    </source>
</evidence>
<dbReference type="AlphaFoldDB" id="A0A1R1PS16"/>
<feature type="compositionally biased region" description="Basic and acidic residues" evidence="2">
    <location>
        <begin position="74"/>
        <end position="96"/>
    </location>
</feature>
<evidence type="ECO:0000256" key="2">
    <source>
        <dbReference type="SAM" id="MobiDB-lite"/>
    </source>
</evidence>
<feature type="region of interest" description="Disordered" evidence="2">
    <location>
        <begin position="1"/>
        <end position="212"/>
    </location>
</feature>
<feature type="domain" description="Micro-fibrillar-associated protein 1 C-terminal" evidence="3">
    <location>
        <begin position="186"/>
        <end position="401"/>
    </location>
</feature>
<comment type="caution">
    <text evidence="4">The sequence shown here is derived from an EMBL/GenBank/DDBJ whole genome shotgun (WGS) entry which is preliminary data.</text>
</comment>
<dbReference type="InterPro" id="IPR009730">
    <property type="entry name" value="MFAP1_C"/>
</dbReference>
<evidence type="ECO:0000259" key="3">
    <source>
        <dbReference type="Pfam" id="PF06991"/>
    </source>
</evidence>
<feature type="compositionally biased region" description="Polar residues" evidence="2">
    <location>
        <begin position="1"/>
        <end position="19"/>
    </location>
</feature>
<dbReference type="OrthoDB" id="1111734at2759"/>
<organism evidence="4 5">
    <name type="scientific">Zancudomyces culisetae</name>
    <name type="common">Gut fungus</name>
    <name type="synonym">Smittium culisetae</name>
    <dbReference type="NCBI Taxonomy" id="1213189"/>
    <lineage>
        <taxon>Eukaryota</taxon>
        <taxon>Fungi</taxon>
        <taxon>Fungi incertae sedis</taxon>
        <taxon>Zoopagomycota</taxon>
        <taxon>Kickxellomycotina</taxon>
        <taxon>Harpellomycetes</taxon>
        <taxon>Harpellales</taxon>
        <taxon>Legeriomycetaceae</taxon>
        <taxon>Zancudomyces</taxon>
    </lineage>
</organism>
<feature type="compositionally biased region" description="Basic and acidic residues" evidence="2">
    <location>
        <begin position="396"/>
        <end position="415"/>
    </location>
</feature>
<accession>A0A1R1PS16</accession>
<feature type="region of interest" description="Disordered" evidence="2">
    <location>
        <begin position="381"/>
        <end position="415"/>
    </location>
</feature>
<feature type="compositionally biased region" description="Basic and acidic residues" evidence="2">
    <location>
        <begin position="47"/>
        <end position="64"/>
    </location>
</feature>
<name>A0A1R1PS16_ZANCU</name>
<protein>
    <recommendedName>
        <fullName evidence="3">Micro-fibrillar-associated protein 1 C-terminal domain-containing protein</fullName>
    </recommendedName>
</protein>
<keyword evidence="5" id="KW-1185">Reference proteome</keyword>
<evidence type="ECO:0000256" key="1">
    <source>
        <dbReference type="SAM" id="Coils"/>
    </source>
</evidence>
<feature type="compositionally biased region" description="Basic and acidic residues" evidence="2">
    <location>
        <begin position="126"/>
        <end position="156"/>
    </location>
</feature>
<dbReference type="Pfam" id="PF06991">
    <property type="entry name" value="MFAP1"/>
    <property type="match status" value="1"/>
</dbReference>
<feature type="compositionally biased region" description="Acidic residues" evidence="2">
    <location>
        <begin position="164"/>
        <end position="189"/>
    </location>
</feature>